<dbReference type="PROSITE" id="PS51257">
    <property type="entry name" value="PROKAR_LIPOPROTEIN"/>
    <property type="match status" value="1"/>
</dbReference>
<evidence type="ECO:0000259" key="9">
    <source>
        <dbReference type="Pfam" id="PF25198"/>
    </source>
</evidence>
<comment type="subcellular location">
    <subcellularLocation>
        <location evidence="1">Membrane</location>
        <topology evidence="1">Lipid-anchor</topology>
    </subcellularLocation>
</comment>
<evidence type="ECO:0000313" key="11">
    <source>
        <dbReference type="Proteomes" id="UP000830167"/>
    </source>
</evidence>
<accession>A0ABY4CEB5</accession>
<name>A0ABY4CEB5_9BACL</name>
<dbReference type="Pfam" id="PF05504">
    <property type="entry name" value="Spore_GerAC"/>
    <property type="match status" value="1"/>
</dbReference>
<dbReference type="EMBL" id="CP089291">
    <property type="protein sequence ID" value="UOF88858.1"/>
    <property type="molecule type" value="Genomic_DNA"/>
</dbReference>
<evidence type="ECO:0000256" key="6">
    <source>
        <dbReference type="ARBA" id="ARBA00023139"/>
    </source>
</evidence>
<dbReference type="Gene3D" id="3.30.300.210">
    <property type="entry name" value="Nutrient germinant receptor protein C, domain 3"/>
    <property type="match status" value="1"/>
</dbReference>
<evidence type="ECO:0000259" key="8">
    <source>
        <dbReference type="Pfam" id="PF05504"/>
    </source>
</evidence>
<dbReference type="InterPro" id="IPR038501">
    <property type="entry name" value="Spore_GerAC_C_sf"/>
</dbReference>
<evidence type="ECO:0000256" key="4">
    <source>
        <dbReference type="ARBA" id="ARBA00022729"/>
    </source>
</evidence>
<feature type="domain" description="Spore germination protein N-terminal" evidence="9">
    <location>
        <begin position="23"/>
        <end position="194"/>
    </location>
</feature>
<comment type="similarity">
    <text evidence="2">Belongs to the GerABKC lipoprotein family.</text>
</comment>
<evidence type="ECO:0000256" key="1">
    <source>
        <dbReference type="ARBA" id="ARBA00004635"/>
    </source>
</evidence>
<dbReference type="PANTHER" id="PTHR35789">
    <property type="entry name" value="SPORE GERMINATION PROTEIN B3"/>
    <property type="match status" value="1"/>
</dbReference>
<dbReference type="RefSeq" id="WP_347435538.1">
    <property type="nucleotide sequence ID" value="NZ_CP089291.1"/>
</dbReference>
<dbReference type="NCBIfam" id="TIGR02887">
    <property type="entry name" value="spore_ger_x_C"/>
    <property type="match status" value="1"/>
</dbReference>
<protein>
    <submittedName>
        <fullName evidence="10">Ger(X)C family spore germination protein</fullName>
    </submittedName>
</protein>
<keyword evidence="11" id="KW-1185">Reference proteome</keyword>
<gene>
    <name evidence="10" type="ORF">LSG31_13000</name>
</gene>
<dbReference type="InterPro" id="IPR046953">
    <property type="entry name" value="Spore_GerAC-like_C"/>
</dbReference>
<evidence type="ECO:0000313" key="10">
    <source>
        <dbReference type="EMBL" id="UOF88858.1"/>
    </source>
</evidence>
<proteinExistence type="inferred from homology"/>
<dbReference type="InterPro" id="IPR057336">
    <property type="entry name" value="GerAC_N"/>
</dbReference>
<evidence type="ECO:0000256" key="2">
    <source>
        <dbReference type="ARBA" id="ARBA00007886"/>
    </source>
</evidence>
<reference evidence="10" key="1">
    <citation type="submission" date="2021-12" db="EMBL/GenBank/DDBJ databases">
        <title>Alicyclobacillaceae gen. nov., sp. nov., isolated from chalcocite enrichment system.</title>
        <authorList>
            <person name="Jiang Z."/>
        </authorList>
    </citation>
    <scope>NUCLEOTIDE SEQUENCE</scope>
    <source>
        <strain evidence="10">MYW30-H2</strain>
    </source>
</reference>
<keyword evidence="7" id="KW-0449">Lipoprotein</keyword>
<dbReference type="Proteomes" id="UP000830167">
    <property type="component" value="Chromosome"/>
</dbReference>
<dbReference type="InterPro" id="IPR008844">
    <property type="entry name" value="Spore_GerAC-like"/>
</dbReference>
<keyword evidence="3" id="KW-0309">Germination</keyword>
<dbReference type="Pfam" id="PF25198">
    <property type="entry name" value="Spore_GerAC_N"/>
    <property type="match status" value="1"/>
</dbReference>
<sequence>MIKTIHTCWIVSVLSLFLTGCWDQVEVNDLALVMAAGMDTAPEGKIRFTYQIAIPKGGGQATQQSPGKETFFADSGVGFDDRDATQTIQEKLSRKIFLSHRRILIIGEQLARQGIQPYLDKLSRDRNSRLNTYVLVARGSTAAEMLQIPYPYEQVPAEALREIEHSKVGLEISLRDLIETVASDTMSPVLPAIEKVAQSGNNGTSTFRLNGAAVFHHDRLVGWLNDGTTRGLLWLRKQTQQAIITVHVKTRNGNGYISSNVIQGTTNVLAKKENDKIVLYVKADADDDIIENTAGLDLTKPQNVSFIEQMLSKDLRDRIRIALDEIQHRYKSDVVDFGEVIHRTYPKDWQALSKNWDQEFPNLKVVIQTKVKVHRIGLVGHIK</sequence>
<evidence type="ECO:0000256" key="7">
    <source>
        <dbReference type="ARBA" id="ARBA00023288"/>
    </source>
</evidence>
<dbReference type="PANTHER" id="PTHR35789:SF1">
    <property type="entry name" value="SPORE GERMINATION PROTEIN B3"/>
    <property type="match status" value="1"/>
</dbReference>
<evidence type="ECO:0000256" key="3">
    <source>
        <dbReference type="ARBA" id="ARBA00022544"/>
    </source>
</evidence>
<keyword evidence="6" id="KW-0564">Palmitate</keyword>
<keyword evidence="4" id="KW-0732">Signal</keyword>
<organism evidence="10 11">
    <name type="scientific">Fodinisporobacter ferrooxydans</name>
    <dbReference type="NCBI Taxonomy" id="2901836"/>
    <lineage>
        <taxon>Bacteria</taxon>
        <taxon>Bacillati</taxon>
        <taxon>Bacillota</taxon>
        <taxon>Bacilli</taxon>
        <taxon>Bacillales</taxon>
        <taxon>Alicyclobacillaceae</taxon>
        <taxon>Fodinisporobacter</taxon>
    </lineage>
</organism>
<evidence type="ECO:0000256" key="5">
    <source>
        <dbReference type="ARBA" id="ARBA00023136"/>
    </source>
</evidence>
<feature type="domain" description="Spore germination GerAC-like C-terminal" evidence="8">
    <location>
        <begin position="210"/>
        <end position="377"/>
    </location>
</feature>
<keyword evidence="5" id="KW-0472">Membrane</keyword>